<evidence type="ECO:0000313" key="3">
    <source>
        <dbReference type="Proteomes" id="UP001303160"/>
    </source>
</evidence>
<keyword evidence="3" id="KW-1185">Reference proteome</keyword>
<gene>
    <name evidence="2" type="ORF">QBC40DRAFT_353484</name>
</gene>
<name>A0AAN6X571_9PEZI</name>
<feature type="compositionally biased region" description="Polar residues" evidence="1">
    <location>
        <begin position="16"/>
        <end position="25"/>
    </location>
</feature>
<reference evidence="2" key="1">
    <citation type="journal article" date="2023" name="Mol. Phylogenet. Evol.">
        <title>Genome-scale phylogeny and comparative genomics of the fungal order Sordariales.</title>
        <authorList>
            <person name="Hensen N."/>
            <person name="Bonometti L."/>
            <person name="Westerberg I."/>
            <person name="Brannstrom I.O."/>
            <person name="Guillou S."/>
            <person name="Cros-Aarteil S."/>
            <person name="Calhoun S."/>
            <person name="Haridas S."/>
            <person name="Kuo A."/>
            <person name="Mondo S."/>
            <person name="Pangilinan J."/>
            <person name="Riley R."/>
            <person name="LaButti K."/>
            <person name="Andreopoulos B."/>
            <person name="Lipzen A."/>
            <person name="Chen C."/>
            <person name="Yan M."/>
            <person name="Daum C."/>
            <person name="Ng V."/>
            <person name="Clum A."/>
            <person name="Steindorff A."/>
            <person name="Ohm R.A."/>
            <person name="Martin F."/>
            <person name="Silar P."/>
            <person name="Natvig D.O."/>
            <person name="Lalanne C."/>
            <person name="Gautier V."/>
            <person name="Ament-Velasquez S.L."/>
            <person name="Kruys A."/>
            <person name="Hutchinson M.I."/>
            <person name="Powell A.J."/>
            <person name="Barry K."/>
            <person name="Miller A.N."/>
            <person name="Grigoriev I.V."/>
            <person name="Debuchy R."/>
            <person name="Gladieux P."/>
            <person name="Hiltunen Thoren M."/>
            <person name="Johannesson H."/>
        </authorList>
    </citation>
    <scope>NUCLEOTIDE SEQUENCE</scope>
    <source>
        <strain evidence="2">CBS 315.58</strain>
    </source>
</reference>
<protein>
    <submittedName>
        <fullName evidence="2">Uncharacterized protein</fullName>
    </submittedName>
</protein>
<accession>A0AAN6X571</accession>
<dbReference type="AlphaFoldDB" id="A0AAN6X571"/>
<comment type="caution">
    <text evidence="2">The sequence shown here is derived from an EMBL/GenBank/DDBJ whole genome shotgun (WGS) entry which is preliminary data.</text>
</comment>
<evidence type="ECO:0000256" key="1">
    <source>
        <dbReference type="SAM" id="MobiDB-lite"/>
    </source>
</evidence>
<feature type="region of interest" description="Disordered" evidence="1">
    <location>
        <begin position="163"/>
        <end position="187"/>
    </location>
</feature>
<feature type="region of interest" description="Disordered" evidence="1">
    <location>
        <begin position="16"/>
        <end position="76"/>
    </location>
</feature>
<proteinExistence type="predicted"/>
<dbReference type="EMBL" id="MU864088">
    <property type="protein sequence ID" value="KAK4194160.1"/>
    <property type="molecule type" value="Genomic_DNA"/>
</dbReference>
<dbReference type="Proteomes" id="UP001303160">
    <property type="component" value="Unassembled WGS sequence"/>
</dbReference>
<evidence type="ECO:0000313" key="2">
    <source>
        <dbReference type="EMBL" id="KAK4194160.1"/>
    </source>
</evidence>
<sequence>MGMGVNLPIECNTLTRVPVQSTTDRPSGIMKPEQAPKTVAREGNNPAGGDASNNNSAPRSPHRHIRGRHAPLMGTTSLPLGLVVGAGNASNNNSAPRSPHRHIRGRHAPLMGTTPLPLAPVVGAGNASNNVARESHHQHIRGRHPPLLSSSSLALPSHLKHVRGRHAPLSRPAARPQPRAPAPKGNKDAVVNVEVWMAVANAMM</sequence>
<reference evidence="2" key="2">
    <citation type="submission" date="2023-05" db="EMBL/GenBank/DDBJ databases">
        <authorList>
            <consortium name="Lawrence Berkeley National Laboratory"/>
            <person name="Steindorff A."/>
            <person name="Hensen N."/>
            <person name="Bonometti L."/>
            <person name="Westerberg I."/>
            <person name="Brannstrom I.O."/>
            <person name="Guillou S."/>
            <person name="Cros-Aarteil S."/>
            <person name="Calhoun S."/>
            <person name="Haridas S."/>
            <person name="Kuo A."/>
            <person name="Mondo S."/>
            <person name="Pangilinan J."/>
            <person name="Riley R."/>
            <person name="Labutti K."/>
            <person name="Andreopoulos B."/>
            <person name="Lipzen A."/>
            <person name="Chen C."/>
            <person name="Yanf M."/>
            <person name="Daum C."/>
            <person name="Ng V."/>
            <person name="Clum A."/>
            <person name="Ohm R."/>
            <person name="Martin F."/>
            <person name="Silar P."/>
            <person name="Natvig D."/>
            <person name="Lalanne C."/>
            <person name="Gautier V."/>
            <person name="Ament-Velasquez S.L."/>
            <person name="Kruys A."/>
            <person name="Hutchinson M.I."/>
            <person name="Powell A.J."/>
            <person name="Barry K."/>
            <person name="Miller A.N."/>
            <person name="Grigoriev I.V."/>
            <person name="Debuchy R."/>
            <person name="Gladieux P."/>
            <person name="Thoren M.H."/>
            <person name="Johannesson H."/>
        </authorList>
    </citation>
    <scope>NUCLEOTIDE SEQUENCE</scope>
    <source>
        <strain evidence="2">CBS 315.58</strain>
    </source>
</reference>
<organism evidence="2 3">
    <name type="scientific">Triangularia verruculosa</name>
    <dbReference type="NCBI Taxonomy" id="2587418"/>
    <lineage>
        <taxon>Eukaryota</taxon>
        <taxon>Fungi</taxon>
        <taxon>Dikarya</taxon>
        <taxon>Ascomycota</taxon>
        <taxon>Pezizomycotina</taxon>
        <taxon>Sordariomycetes</taxon>
        <taxon>Sordariomycetidae</taxon>
        <taxon>Sordariales</taxon>
        <taxon>Podosporaceae</taxon>
        <taxon>Triangularia</taxon>
    </lineage>
</organism>
<feature type="compositionally biased region" description="Basic residues" evidence="1">
    <location>
        <begin position="60"/>
        <end position="69"/>
    </location>
</feature>